<protein>
    <submittedName>
        <fullName evidence="2">Uncharacterized protein</fullName>
    </submittedName>
</protein>
<name>A0A2K3DVU9_CHLRE</name>
<dbReference type="Gramene" id="PNW84661">
    <property type="protein sequence ID" value="PNW84661"/>
    <property type="gene ID" value="CHLRE_03g153500v5"/>
</dbReference>
<feature type="region of interest" description="Disordered" evidence="1">
    <location>
        <begin position="1"/>
        <end position="33"/>
    </location>
</feature>
<organism evidence="2 3">
    <name type="scientific">Chlamydomonas reinhardtii</name>
    <name type="common">Chlamydomonas smithii</name>
    <dbReference type="NCBI Taxonomy" id="3055"/>
    <lineage>
        <taxon>Eukaryota</taxon>
        <taxon>Viridiplantae</taxon>
        <taxon>Chlorophyta</taxon>
        <taxon>core chlorophytes</taxon>
        <taxon>Chlorophyceae</taxon>
        <taxon>CS clade</taxon>
        <taxon>Chlamydomonadales</taxon>
        <taxon>Chlamydomonadaceae</taxon>
        <taxon>Chlamydomonas</taxon>
    </lineage>
</organism>
<dbReference type="KEGG" id="cre:CHLRE_03g153500v5"/>
<accession>A0A2K3DVU9</accession>
<dbReference type="OrthoDB" id="10373915at2759"/>
<dbReference type="Proteomes" id="UP000006906">
    <property type="component" value="Chromosome 3"/>
</dbReference>
<dbReference type="ExpressionAtlas" id="A0A2K3DVU9">
    <property type="expression patterns" value="baseline and differential"/>
</dbReference>
<evidence type="ECO:0000313" key="2">
    <source>
        <dbReference type="EMBL" id="PNW84661.1"/>
    </source>
</evidence>
<dbReference type="GeneID" id="5723102"/>
<gene>
    <name evidence="2" type="ORF">CHLRE_03g153500v5</name>
</gene>
<dbReference type="RefSeq" id="XP_001697555.2">
    <property type="nucleotide sequence ID" value="XM_001697503.2"/>
</dbReference>
<dbReference type="AlphaFoldDB" id="A0A2K3DVU9"/>
<proteinExistence type="predicted"/>
<evidence type="ECO:0000256" key="1">
    <source>
        <dbReference type="SAM" id="MobiDB-lite"/>
    </source>
</evidence>
<dbReference type="EMBL" id="CM008964">
    <property type="protein sequence ID" value="PNW84661.1"/>
    <property type="molecule type" value="Genomic_DNA"/>
</dbReference>
<sequence>MFAGVEPTESHPHIPSDVFHGLPVAPEASHPSVPADMFAGTAAVHEGEAAEVPSDMFAGSGLKHGGLANVAADKLNAAVDKVQEVVVGAMVKTGEAVTEAVKSILPGQN</sequence>
<reference evidence="2 3" key="1">
    <citation type="journal article" date="2007" name="Science">
        <title>The Chlamydomonas genome reveals the evolution of key animal and plant functions.</title>
        <authorList>
            <person name="Merchant S.S."/>
            <person name="Prochnik S.E."/>
            <person name="Vallon O."/>
            <person name="Harris E.H."/>
            <person name="Karpowicz S.J."/>
            <person name="Witman G.B."/>
            <person name="Terry A."/>
            <person name="Salamov A."/>
            <person name="Fritz-Laylin L.K."/>
            <person name="Marechal-Drouard L."/>
            <person name="Marshall W.F."/>
            <person name="Qu L.H."/>
            <person name="Nelson D.R."/>
            <person name="Sanderfoot A.A."/>
            <person name="Spalding M.H."/>
            <person name="Kapitonov V.V."/>
            <person name="Ren Q."/>
            <person name="Ferris P."/>
            <person name="Lindquist E."/>
            <person name="Shapiro H."/>
            <person name="Lucas S.M."/>
            <person name="Grimwood J."/>
            <person name="Schmutz J."/>
            <person name="Cardol P."/>
            <person name="Cerutti H."/>
            <person name="Chanfreau G."/>
            <person name="Chen C.L."/>
            <person name="Cognat V."/>
            <person name="Croft M.T."/>
            <person name="Dent R."/>
            <person name="Dutcher S."/>
            <person name="Fernandez E."/>
            <person name="Fukuzawa H."/>
            <person name="Gonzalez-Ballester D."/>
            <person name="Gonzalez-Halphen D."/>
            <person name="Hallmann A."/>
            <person name="Hanikenne M."/>
            <person name="Hippler M."/>
            <person name="Inwood W."/>
            <person name="Jabbari K."/>
            <person name="Kalanon M."/>
            <person name="Kuras R."/>
            <person name="Lefebvre P.A."/>
            <person name="Lemaire S.D."/>
            <person name="Lobanov A.V."/>
            <person name="Lohr M."/>
            <person name="Manuell A."/>
            <person name="Meier I."/>
            <person name="Mets L."/>
            <person name="Mittag M."/>
            <person name="Mittelmeier T."/>
            <person name="Moroney J.V."/>
            <person name="Moseley J."/>
            <person name="Napoli C."/>
            <person name="Nedelcu A.M."/>
            <person name="Niyogi K."/>
            <person name="Novoselov S.V."/>
            <person name="Paulsen I.T."/>
            <person name="Pazour G."/>
            <person name="Purton S."/>
            <person name="Ral J.P."/>
            <person name="Riano-Pachon D.M."/>
            <person name="Riekhof W."/>
            <person name="Rymarquis L."/>
            <person name="Schroda M."/>
            <person name="Stern D."/>
            <person name="Umen J."/>
            <person name="Willows R."/>
            <person name="Wilson N."/>
            <person name="Zimmer S.L."/>
            <person name="Allmer J."/>
            <person name="Balk J."/>
            <person name="Bisova K."/>
            <person name="Chen C.J."/>
            <person name="Elias M."/>
            <person name="Gendler K."/>
            <person name="Hauser C."/>
            <person name="Lamb M.R."/>
            <person name="Ledford H."/>
            <person name="Long J.C."/>
            <person name="Minagawa J."/>
            <person name="Page M.D."/>
            <person name="Pan J."/>
            <person name="Pootakham W."/>
            <person name="Roje S."/>
            <person name="Rose A."/>
            <person name="Stahlberg E."/>
            <person name="Terauchi A.M."/>
            <person name="Yang P."/>
            <person name="Ball S."/>
            <person name="Bowler C."/>
            <person name="Dieckmann C.L."/>
            <person name="Gladyshev V.N."/>
            <person name="Green P."/>
            <person name="Jorgensen R."/>
            <person name="Mayfield S."/>
            <person name="Mueller-Roeber B."/>
            <person name="Rajamani S."/>
            <person name="Sayre R.T."/>
            <person name="Brokstein P."/>
            <person name="Dubchak I."/>
            <person name="Goodstein D."/>
            <person name="Hornick L."/>
            <person name="Huang Y.W."/>
            <person name="Jhaveri J."/>
            <person name="Luo Y."/>
            <person name="Martinez D."/>
            <person name="Ngau W.C."/>
            <person name="Otillar B."/>
            <person name="Poliakov A."/>
            <person name="Porter A."/>
            <person name="Szajkowski L."/>
            <person name="Werner G."/>
            <person name="Zhou K."/>
            <person name="Grigoriev I.V."/>
            <person name="Rokhsar D.S."/>
            <person name="Grossman A.R."/>
        </authorList>
    </citation>
    <scope>NUCLEOTIDE SEQUENCE [LARGE SCALE GENOMIC DNA]</scope>
    <source>
        <strain evidence="3">CC-503</strain>
    </source>
</reference>
<keyword evidence="3" id="KW-1185">Reference proteome</keyword>
<dbReference type="InParanoid" id="A0A2K3DVU9"/>
<dbReference type="PaxDb" id="3055-EDP00217"/>
<evidence type="ECO:0000313" key="3">
    <source>
        <dbReference type="Proteomes" id="UP000006906"/>
    </source>
</evidence>